<gene>
    <name evidence="1" type="ORF">BD833_12020</name>
</gene>
<dbReference type="RefSeq" id="WP_166535076.1">
    <property type="nucleotide sequence ID" value="NZ_VNHW01000020.1"/>
</dbReference>
<accession>A0A5S5CQV2</accession>
<proteinExistence type="predicted"/>
<reference evidence="1 2" key="1">
    <citation type="submission" date="2019-07" db="EMBL/GenBank/DDBJ databases">
        <title>Genomic Encyclopedia of Archaeal and Bacterial Type Strains, Phase II (KMG-II): from individual species to whole genera.</title>
        <authorList>
            <person name="Goeker M."/>
        </authorList>
    </citation>
    <scope>NUCLEOTIDE SEQUENCE [LARGE SCALE GENOMIC DNA]</scope>
    <source>
        <strain evidence="1 2">DSM 46842</strain>
    </source>
</reference>
<evidence type="ECO:0000313" key="2">
    <source>
        <dbReference type="Proteomes" id="UP000322499"/>
    </source>
</evidence>
<comment type="caution">
    <text evidence="1">The sequence shown here is derived from an EMBL/GenBank/DDBJ whole genome shotgun (WGS) entry which is preliminary data.</text>
</comment>
<dbReference type="AlphaFoldDB" id="A0A5S5CQV2"/>
<name>A0A5S5CQV2_9ACTN</name>
<protein>
    <submittedName>
        <fullName evidence="1">Uncharacterized protein</fullName>
    </submittedName>
</protein>
<keyword evidence="2" id="KW-1185">Reference proteome</keyword>
<sequence length="167" mass="18370">MTPVVTRDQADLLLRYGVGPVAWMLVDPEEGIPHARSSMACGGGASAAWQYETTARGIVGSRAFSVPVREDVVVSWRLIRQAADHLPALLREDLRAARARTQREWLRYFPEFVPWMPGGRAPWVEPPPSWHREAQAAELAALVACLDSLTGERSDVPGQLELFGVAA</sequence>
<dbReference type="EMBL" id="VNHW01000020">
    <property type="protein sequence ID" value="TYP82036.1"/>
    <property type="molecule type" value="Genomic_DNA"/>
</dbReference>
<evidence type="ECO:0000313" key="1">
    <source>
        <dbReference type="EMBL" id="TYP82036.1"/>
    </source>
</evidence>
<dbReference type="Proteomes" id="UP000322499">
    <property type="component" value="Unassembled WGS sequence"/>
</dbReference>
<organism evidence="1 2">
    <name type="scientific">Blastococcus xanthinilyticus</name>
    <dbReference type="NCBI Taxonomy" id="1564164"/>
    <lineage>
        <taxon>Bacteria</taxon>
        <taxon>Bacillati</taxon>
        <taxon>Actinomycetota</taxon>
        <taxon>Actinomycetes</taxon>
        <taxon>Geodermatophilales</taxon>
        <taxon>Geodermatophilaceae</taxon>
        <taxon>Blastococcus</taxon>
    </lineage>
</organism>